<dbReference type="GO" id="GO:0005829">
    <property type="term" value="C:cytosol"/>
    <property type="evidence" value="ECO:0007669"/>
    <property type="project" value="TreeGrafter"/>
</dbReference>
<evidence type="ECO:0000313" key="4">
    <source>
        <dbReference type="Proteomes" id="UP000242310"/>
    </source>
</evidence>
<dbReference type="Pfam" id="PF03358">
    <property type="entry name" value="FMN_red"/>
    <property type="match status" value="1"/>
</dbReference>
<proteinExistence type="inferred from homology"/>
<dbReference type="PANTHER" id="PTHR30543:SF21">
    <property type="entry name" value="NAD(P)H-DEPENDENT FMN REDUCTASE LOT6"/>
    <property type="match status" value="1"/>
</dbReference>
<comment type="similarity">
    <text evidence="1">Belongs to the azoreductase type 2 family.</text>
</comment>
<dbReference type="AlphaFoldDB" id="A0A2P8HXC5"/>
<dbReference type="InterPro" id="IPR050712">
    <property type="entry name" value="NAD(P)H-dep_reductase"/>
</dbReference>
<sequence length="186" mass="19772">MGAYKILGIAGSLRTGSFNQSVLKELKMIGGDEAVVNIFSLADIPLFNADDEAGGDPETVQIFKDAIHRADAIYIVTPEYSHGMPGVLKNALDWAGSMANDNALASKPAAVAGASPSQLGTALSQQQVKQTLRAAGSPVLEHPEVYIGGVNKKVDDEGNLTDSKTKEQLEKSLHSLTAWIELLRNK</sequence>
<organism evidence="3 4">
    <name type="scientific">Salsuginibacillus halophilus</name>
    <dbReference type="NCBI Taxonomy" id="517424"/>
    <lineage>
        <taxon>Bacteria</taxon>
        <taxon>Bacillati</taxon>
        <taxon>Bacillota</taxon>
        <taxon>Bacilli</taxon>
        <taxon>Bacillales</taxon>
        <taxon>Bacillaceae</taxon>
        <taxon>Salsuginibacillus</taxon>
    </lineage>
</organism>
<keyword evidence="4" id="KW-1185">Reference proteome</keyword>
<dbReference type="RefSeq" id="WP_106587600.1">
    <property type="nucleotide sequence ID" value="NZ_PYAV01000002.1"/>
</dbReference>
<dbReference type="InterPro" id="IPR005025">
    <property type="entry name" value="FMN_Rdtase-like_dom"/>
</dbReference>
<comment type="caution">
    <text evidence="3">The sequence shown here is derived from an EMBL/GenBank/DDBJ whole genome shotgun (WGS) entry which is preliminary data.</text>
</comment>
<dbReference type="GO" id="GO:0010181">
    <property type="term" value="F:FMN binding"/>
    <property type="evidence" value="ECO:0007669"/>
    <property type="project" value="TreeGrafter"/>
</dbReference>
<evidence type="ECO:0000313" key="3">
    <source>
        <dbReference type="EMBL" id="PSL50881.1"/>
    </source>
</evidence>
<dbReference type="EMBL" id="PYAV01000002">
    <property type="protein sequence ID" value="PSL50881.1"/>
    <property type="molecule type" value="Genomic_DNA"/>
</dbReference>
<accession>A0A2P8HXC5</accession>
<protein>
    <submittedName>
        <fullName evidence="3">Chromate reductase</fullName>
    </submittedName>
</protein>
<dbReference type="SUPFAM" id="SSF52218">
    <property type="entry name" value="Flavoproteins"/>
    <property type="match status" value="1"/>
</dbReference>
<dbReference type="Proteomes" id="UP000242310">
    <property type="component" value="Unassembled WGS sequence"/>
</dbReference>
<gene>
    <name evidence="3" type="ORF">B0H94_102158</name>
</gene>
<dbReference type="GO" id="GO:0016491">
    <property type="term" value="F:oxidoreductase activity"/>
    <property type="evidence" value="ECO:0007669"/>
    <property type="project" value="InterPro"/>
</dbReference>
<dbReference type="OrthoDB" id="9812295at2"/>
<dbReference type="PANTHER" id="PTHR30543">
    <property type="entry name" value="CHROMATE REDUCTASE"/>
    <property type="match status" value="1"/>
</dbReference>
<reference evidence="3 4" key="1">
    <citation type="submission" date="2018-03" db="EMBL/GenBank/DDBJ databases">
        <title>Genomic Encyclopedia of Type Strains, Phase III (KMG-III): the genomes of soil and plant-associated and newly described type strains.</title>
        <authorList>
            <person name="Whitman W."/>
        </authorList>
    </citation>
    <scope>NUCLEOTIDE SEQUENCE [LARGE SCALE GENOMIC DNA]</scope>
    <source>
        <strain evidence="3 4">CGMCC 1.07653</strain>
    </source>
</reference>
<dbReference type="Gene3D" id="3.40.50.360">
    <property type="match status" value="1"/>
</dbReference>
<evidence type="ECO:0000256" key="1">
    <source>
        <dbReference type="ARBA" id="ARBA00009428"/>
    </source>
</evidence>
<name>A0A2P8HXC5_9BACI</name>
<evidence type="ECO:0000259" key="2">
    <source>
        <dbReference type="Pfam" id="PF03358"/>
    </source>
</evidence>
<dbReference type="InterPro" id="IPR029039">
    <property type="entry name" value="Flavoprotein-like_sf"/>
</dbReference>
<feature type="domain" description="NADPH-dependent FMN reductase-like" evidence="2">
    <location>
        <begin position="5"/>
        <end position="149"/>
    </location>
</feature>